<dbReference type="GO" id="GO:0000722">
    <property type="term" value="P:telomere maintenance via recombination"/>
    <property type="evidence" value="ECO:0007669"/>
    <property type="project" value="TreeGrafter"/>
</dbReference>
<proteinExistence type="predicted"/>
<dbReference type="Gene3D" id="3.40.50.300">
    <property type="entry name" value="P-loop containing nucleotide triphosphate hydrolases"/>
    <property type="match status" value="1"/>
</dbReference>
<dbReference type="InterPro" id="IPR013632">
    <property type="entry name" value="Rad51_C"/>
</dbReference>
<dbReference type="PANTHER" id="PTHR46487">
    <property type="entry name" value="DNA REPAIR PROTEIN XRCC3"/>
    <property type="match status" value="1"/>
</dbReference>
<dbReference type="GO" id="GO:0071140">
    <property type="term" value="P:resolution of mitotic recombination intermediates"/>
    <property type="evidence" value="ECO:0007669"/>
    <property type="project" value="TreeGrafter"/>
</dbReference>
<dbReference type="Pfam" id="PF08423">
    <property type="entry name" value="Rad51"/>
    <property type="match status" value="1"/>
</dbReference>
<sequence>MKTHEIPTLLQVLARTFPALIAKHAAQPGAKPVKLLVVDALTELFHSHDKVSSDMLSQRAKSLAEISTLLHALASAHRIAVLVLNEVVDVVDRFSDAPLDESHDLIYSEHARWFSRAENIPGEGRKQASLGLVWANQVNTRIMFSRTERTAYLDDVQERRAKRRRLDDSQKSHSIEAQPTRIRRMSVVFSSVAPLMSMDYIVTDEGIVTLPDTVTPNITLQFTVPAGTSRSMPGSRVKTVDGVSLLDVGAIAGDADADGADFDESQEVEDGPRVEDDDEDDYWRALDAQADASGDVYTGAYLPSSAPS</sequence>
<dbReference type="SUPFAM" id="SSF52540">
    <property type="entry name" value="P-loop containing nucleoside triphosphate hydrolases"/>
    <property type="match status" value="1"/>
</dbReference>
<dbReference type="GO" id="GO:0033065">
    <property type="term" value="C:Rad51C-XRCC3 complex"/>
    <property type="evidence" value="ECO:0007669"/>
    <property type="project" value="TreeGrafter"/>
</dbReference>
<dbReference type="InterPro" id="IPR027417">
    <property type="entry name" value="P-loop_NTPase"/>
</dbReference>
<dbReference type="GO" id="GO:0005524">
    <property type="term" value="F:ATP binding"/>
    <property type="evidence" value="ECO:0007669"/>
    <property type="project" value="InterPro"/>
</dbReference>
<dbReference type="InterPro" id="IPR020588">
    <property type="entry name" value="RecA_ATP-bd"/>
</dbReference>
<dbReference type="GO" id="GO:0061982">
    <property type="term" value="P:meiosis I cell cycle process"/>
    <property type="evidence" value="ECO:0007669"/>
    <property type="project" value="UniProtKB-ARBA"/>
</dbReference>
<name>A0A8H7P7J7_9APHY</name>
<reference evidence="3" key="2">
    <citation type="journal article" name="Front. Microbiol.">
        <title>Degradative Capacity of Two Strains of Rhodonia placenta: From Phenotype to Genotype.</title>
        <authorList>
            <person name="Kolle M."/>
            <person name="Horta M.A.C."/>
            <person name="Nowrousian M."/>
            <person name="Ohm R.A."/>
            <person name="Benz J.P."/>
            <person name="Pilgard A."/>
        </authorList>
    </citation>
    <scope>NUCLEOTIDE SEQUENCE</scope>
    <source>
        <strain evidence="3">FPRL280</strain>
    </source>
</reference>
<evidence type="ECO:0000313" key="4">
    <source>
        <dbReference type="Proteomes" id="UP000639403"/>
    </source>
</evidence>
<organism evidence="3 4">
    <name type="scientific">Rhodonia placenta</name>
    <dbReference type="NCBI Taxonomy" id="104341"/>
    <lineage>
        <taxon>Eukaryota</taxon>
        <taxon>Fungi</taxon>
        <taxon>Dikarya</taxon>
        <taxon>Basidiomycota</taxon>
        <taxon>Agaricomycotina</taxon>
        <taxon>Agaricomycetes</taxon>
        <taxon>Polyporales</taxon>
        <taxon>Adustoporiaceae</taxon>
        <taxon>Rhodonia</taxon>
    </lineage>
</organism>
<dbReference type="EMBL" id="JADOXO010000024">
    <property type="protein sequence ID" value="KAF9818908.1"/>
    <property type="molecule type" value="Genomic_DNA"/>
</dbReference>
<feature type="region of interest" description="Disordered" evidence="1">
    <location>
        <begin position="256"/>
        <end position="279"/>
    </location>
</feature>
<protein>
    <recommendedName>
        <fullName evidence="2">RecA family profile 1 domain-containing protein</fullName>
    </recommendedName>
</protein>
<dbReference type="AlphaFoldDB" id="A0A8H7P7J7"/>
<dbReference type="PROSITE" id="PS50162">
    <property type="entry name" value="RECA_2"/>
    <property type="match status" value="1"/>
</dbReference>
<gene>
    <name evidence="3" type="ORF">IEO21_02446</name>
</gene>
<dbReference type="GO" id="GO:0005657">
    <property type="term" value="C:replication fork"/>
    <property type="evidence" value="ECO:0007669"/>
    <property type="project" value="TreeGrafter"/>
</dbReference>
<dbReference type="GO" id="GO:0140664">
    <property type="term" value="F:ATP-dependent DNA damage sensor activity"/>
    <property type="evidence" value="ECO:0007669"/>
    <property type="project" value="InterPro"/>
</dbReference>
<comment type="caution">
    <text evidence="3">The sequence shown here is derived from an EMBL/GenBank/DDBJ whole genome shotgun (WGS) entry which is preliminary data.</text>
</comment>
<dbReference type="Proteomes" id="UP000639403">
    <property type="component" value="Unassembled WGS sequence"/>
</dbReference>
<evidence type="ECO:0000259" key="2">
    <source>
        <dbReference type="PROSITE" id="PS50162"/>
    </source>
</evidence>
<dbReference type="GO" id="GO:0090656">
    <property type="term" value="P:t-circle formation"/>
    <property type="evidence" value="ECO:0007669"/>
    <property type="project" value="TreeGrafter"/>
</dbReference>
<reference evidence="3" key="1">
    <citation type="submission" date="2020-11" db="EMBL/GenBank/DDBJ databases">
        <authorList>
            <person name="Koelle M."/>
            <person name="Horta M.A.C."/>
            <person name="Nowrousian M."/>
            <person name="Ohm R.A."/>
            <person name="Benz P."/>
            <person name="Pilgard A."/>
        </authorList>
    </citation>
    <scope>NUCLEOTIDE SEQUENCE</scope>
    <source>
        <strain evidence="3">FPRL280</strain>
    </source>
</reference>
<dbReference type="PANTHER" id="PTHR46487:SF1">
    <property type="entry name" value="DNA REPAIR PROTEIN XRCC3"/>
    <property type="match status" value="1"/>
</dbReference>
<feature type="domain" description="RecA family profile 1" evidence="2">
    <location>
        <begin position="1"/>
        <end position="87"/>
    </location>
</feature>
<accession>A0A8H7P7J7</accession>
<evidence type="ECO:0000256" key="1">
    <source>
        <dbReference type="SAM" id="MobiDB-lite"/>
    </source>
</evidence>
<dbReference type="GO" id="GO:0045003">
    <property type="term" value="P:double-strand break repair via synthesis-dependent strand annealing"/>
    <property type="evidence" value="ECO:0007669"/>
    <property type="project" value="TreeGrafter"/>
</dbReference>
<dbReference type="GO" id="GO:0000400">
    <property type="term" value="F:four-way junction DNA binding"/>
    <property type="evidence" value="ECO:0007669"/>
    <property type="project" value="TreeGrafter"/>
</dbReference>
<evidence type="ECO:0000313" key="3">
    <source>
        <dbReference type="EMBL" id="KAF9818908.1"/>
    </source>
</evidence>